<dbReference type="Proteomes" id="UP000077755">
    <property type="component" value="Chromosome 7"/>
</dbReference>
<protein>
    <submittedName>
        <fullName evidence="1">Uncharacterized protein</fullName>
    </submittedName>
</protein>
<proteinExistence type="predicted"/>
<evidence type="ECO:0000313" key="1">
    <source>
        <dbReference type="EMBL" id="WOH07683.1"/>
    </source>
</evidence>
<reference evidence="1" key="1">
    <citation type="journal article" date="2016" name="Nat. Genet.">
        <title>A high-quality carrot genome assembly provides new insights into carotenoid accumulation and asterid genome evolution.</title>
        <authorList>
            <person name="Iorizzo M."/>
            <person name="Ellison S."/>
            <person name="Senalik D."/>
            <person name="Zeng P."/>
            <person name="Satapoomin P."/>
            <person name="Huang J."/>
            <person name="Bowman M."/>
            <person name="Iovene M."/>
            <person name="Sanseverino W."/>
            <person name="Cavagnaro P."/>
            <person name="Yildiz M."/>
            <person name="Macko-Podgorni A."/>
            <person name="Moranska E."/>
            <person name="Grzebelus E."/>
            <person name="Grzebelus D."/>
            <person name="Ashrafi H."/>
            <person name="Zheng Z."/>
            <person name="Cheng S."/>
            <person name="Spooner D."/>
            <person name="Van Deynze A."/>
            <person name="Simon P."/>
        </authorList>
    </citation>
    <scope>NUCLEOTIDE SEQUENCE</scope>
    <source>
        <tissue evidence="1">Leaf</tissue>
    </source>
</reference>
<dbReference type="AlphaFoldDB" id="A0AAF0XGL4"/>
<reference evidence="1" key="2">
    <citation type="submission" date="2022-03" db="EMBL/GenBank/DDBJ databases">
        <title>Draft title - Genomic analysis of global carrot germplasm unveils the trajectory of domestication and the origin of high carotenoid orange carrot.</title>
        <authorList>
            <person name="Iorizzo M."/>
            <person name="Ellison S."/>
            <person name="Senalik D."/>
            <person name="Macko-Podgorni A."/>
            <person name="Grzebelus D."/>
            <person name="Bostan H."/>
            <person name="Rolling W."/>
            <person name="Curaba J."/>
            <person name="Simon P."/>
        </authorList>
    </citation>
    <scope>NUCLEOTIDE SEQUENCE</scope>
    <source>
        <tissue evidence="1">Leaf</tissue>
    </source>
</reference>
<organism evidence="1 2">
    <name type="scientific">Daucus carota subsp. sativus</name>
    <name type="common">Carrot</name>
    <dbReference type="NCBI Taxonomy" id="79200"/>
    <lineage>
        <taxon>Eukaryota</taxon>
        <taxon>Viridiplantae</taxon>
        <taxon>Streptophyta</taxon>
        <taxon>Embryophyta</taxon>
        <taxon>Tracheophyta</taxon>
        <taxon>Spermatophyta</taxon>
        <taxon>Magnoliopsida</taxon>
        <taxon>eudicotyledons</taxon>
        <taxon>Gunneridae</taxon>
        <taxon>Pentapetalae</taxon>
        <taxon>asterids</taxon>
        <taxon>campanulids</taxon>
        <taxon>Apiales</taxon>
        <taxon>Apiaceae</taxon>
        <taxon>Apioideae</taxon>
        <taxon>Scandiceae</taxon>
        <taxon>Daucinae</taxon>
        <taxon>Daucus</taxon>
        <taxon>Daucus sect. Daucus</taxon>
    </lineage>
</organism>
<dbReference type="EMBL" id="CP093349">
    <property type="protein sequence ID" value="WOH07683.1"/>
    <property type="molecule type" value="Genomic_DNA"/>
</dbReference>
<name>A0AAF0XGL4_DAUCS</name>
<keyword evidence="2" id="KW-1185">Reference proteome</keyword>
<gene>
    <name evidence="1" type="ORF">DCAR_0727116</name>
</gene>
<evidence type="ECO:0000313" key="2">
    <source>
        <dbReference type="Proteomes" id="UP000077755"/>
    </source>
</evidence>
<accession>A0AAF0XGL4</accession>
<sequence length="115" mass="12727">MPIFATSIFVDTSFILLIRMLLWRCYTIIATCTNNTDCASMCQIGLPACLNGKCVCFPPTAEVETTPLTQVLTPEECISDCDCKIQCQFGHKICHKNICGCIDHPKYTPPICTNS</sequence>